<name>A0ABZ1Z0U4_9NOCA</name>
<dbReference type="RefSeq" id="WP_329412318.1">
    <property type="nucleotide sequence ID" value="NZ_CP109441.1"/>
</dbReference>
<organism evidence="1 2">
    <name type="scientific">Nocardia vinacea</name>
    <dbReference type="NCBI Taxonomy" id="96468"/>
    <lineage>
        <taxon>Bacteria</taxon>
        <taxon>Bacillati</taxon>
        <taxon>Actinomycetota</taxon>
        <taxon>Actinomycetes</taxon>
        <taxon>Mycobacteriales</taxon>
        <taxon>Nocardiaceae</taxon>
        <taxon>Nocardia</taxon>
    </lineage>
</organism>
<evidence type="ECO:0000313" key="1">
    <source>
        <dbReference type="EMBL" id="WUV48026.1"/>
    </source>
</evidence>
<dbReference type="EMBL" id="CP109441">
    <property type="protein sequence ID" value="WUV48026.1"/>
    <property type="molecule type" value="Genomic_DNA"/>
</dbReference>
<accession>A0ABZ1Z0U4</accession>
<reference evidence="1" key="1">
    <citation type="submission" date="2022-10" db="EMBL/GenBank/DDBJ databases">
        <title>The complete genomes of actinobacterial strains from the NBC collection.</title>
        <authorList>
            <person name="Joergensen T.S."/>
            <person name="Alvarez Arevalo M."/>
            <person name="Sterndorff E.B."/>
            <person name="Faurdal D."/>
            <person name="Vuksanovic O."/>
            <person name="Mourched A.-S."/>
            <person name="Charusanti P."/>
            <person name="Shaw S."/>
            <person name="Blin K."/>
            <person name="Weber T."/>
        </authorList>
    </citation>
    <scope>NUCLEOTIDE SEQUENCE</scope>
    <source>
        <strain evidence="1">NBC_01482</strain>
    </source>
</reference>
<dbReference type="InterPro" id="IPR025350">
    <property type="entry name" value="DUF4254"/>
</dbReference>
<protein>
    <submittedName>
        <fullName evidence="1">DUF4254 domain-containing protein</fullName>
    </submittedName>
</protein>
<sequence length="188" mass="20750">MTVAAITPNGPAHPLAWGSRAVRAGTRAVLPSASELLCALSGQYVRGELCELAYALVELHRHGRESPLEFNCRRAELVADVNAWAVRNLPHRAVGARKHEESLGKFMDRIAAVAAHAFYLLMTDDVTGTRMHAAWTRLAELEVGYSDLLRDVHDGRRYLPASEDTADRLSDSVPKTSFPTLLQQWPLP</sequence>
<dbReference type="Pfam" id="PF14063">
    <property type="entry name" value="DUF4254"/>
    <property type="match status" value="1"/>
</dbReference>
<proteinExistence type="predicted"/>
<evidence type="ECO:0000313" key="2">
    <source>
        <dbReference type="Proteomes" id="UP001432062"/>
    </source>
</evidence>
<keyword evidence="2" id="KW-1185">Reference proteome</keyword>
<gene>
    <name evidence="1" type="ORF">OG563_07400</name>
</gene>
<dbReference type="Proteomes" id="UP001432062">
    <property type="component" value="Chromosome"/>
</dbReference>